<reference evidence="3 4" key="2">
    <citation type="journal article" date="2017" name="Genome Biol.">
        <title>New reference genome sequences of hot pepper reveal the massive evolution of plant disease-resistance genes by retroduplication.</title>
        <authorList>
            <person name="Kim S."/>
            <person name="Park J."/>
            <person name="Yeom S.I."/>
            <person name="Kim Y.M."/>
            <person name="Seo E."/>
            <person name="Kim K.T."/>
            <person name="Kim M.S."/>
            <person name="Lee J.M."/>
            <person name="Cheong K."/>
            <person name="Shin H.S."/>
            <person name="Kim S.B."/>
            <person name="Han K."/>
            <person name="Lee J."/>
            <person name="Park M."/>
            <person name="Lee H.A."/>
            <person name="Lee H.Y."/>
            <person name="Lee Y."/>
            <person name="Oh S."/>
            <person name="Lee J.H."/>
            <person name="Choi E."/>
            <person name="Choi E."/>
            <person name="Lee S.E."/>
            <person name="Jeon J."/>
            <person name="Kim H."/>
            <person name="Choi G."/>
            <person name="Song H."/>
            <person name="Lee J."/>
            <person name="Lee S.C."/>
            <person name="Kwon J.K."/>
            <person name="Lee H.Y."/>
            <person name="Koo N."/>
            <person name="Hong Y."/>
            <person name="Kim R.W."/>
            <person name="Kang W.H."/>
            <person name="Huh J.H."/>
            <person name="Kang B.C."/>
            <person name="Yang T.J."/>
            <person name="Lee Y.H."/>
            <person name="Bennetzen J.L."/>
            <person name="Choi D."/>
        </authorList>
    </citation>
    <scope>NUCLEOTIDE SEQUENCE [LARGE SCALE GENOMIC DNA]</scope>
    <source>
        <strain evidence="4">cv. CM334</strain>
    </source>
</reference>
<dbReference type="Pfam" id="PF22936">
    <property type="entry name" value="Pol_BBD"/>
    <property type="match status" value="1"/>
</dbReference>
<keyword evidence="4" id="KW-1185">Reference proteome</keyword>
<dbReference type="Proteomes" id="UP000222542">
    <property type="component" value="Unassembled WGS sequence"/>
</dbReference>
<name>A0A2G3A7S2_CAPAN</name>
<proteinExistence type="predicted"/>
<evidence type="ECO:0000313" key="3">
    <source>
        <dbReference type="EMBL" id="PHT90309.1"/>
    </source>
</evidence>
<protein>
    <recommendedName>
        <fullName evidence="2">Retrovirus-related Pol polyprotein from transposon TNT 1-94-like beta-barrel domain-containing protein</fullName>
    </recommendedName>
</protein>
<dbReference type="InterPro" id="IPR054722">
    <property type="entry name" value="PolX-like_BBD"/>
</dbReference>
<evidence type="ECO:0000313" key="4">
    <source>
        <dbReference type="Proteomes" id="UP000222542"/>
    </source>
</evidence>
<organism evidence="3 4">
    <name type="scientific">Capsicum annuum</name>
    <name type="common">Capsicum pepper</name>
    <dbReference type="NCBI Taxonomy" id="4072"/>
    <lineage>
        <taxon>Eukaryota</taxon>
        <taxon>Viridiplantae</taxon>
        <taxon>Streptophyta</taxon>
        <taxon>Embryophyta</taxon>
        <taxon>Tracheophyta</taxon>
        <taxon>Spermatophyta</taxon>
        <taxon>Magnoliopsida</taxon>
        <taxon>eudicotyledons</taxon>
        <taxon>Gunneridae</taxon>
        <taxon>Pentapetalae</taxon>
        <taxon>asterids</taxon>
        <taxon>lamiids</taxon>
        <taxon>Solanales</taxon>
        <taxon>Solanaceae</taxon>
        <taxon>Solanoideae</taxon>
        <taxon>Capsiceae</taxon>
        <taxon>Capsicum</taxon>
    </lineage>
</organism>
<feature type="region of interest" description="Disordered" evidence="1">
    <location>
        <begin position="246"/>
        <end position="270"/>
    </location>
</feature>
<gene>
    <name evidence="3" type="ORF">T459_05422</name>
</gene>
<sequence>MIPTDCLSVEQHPVTDDDLVEFGFAGGPAHRPFTRSLESRLEDVTFDALYGLMGTWKPSSNLACTYSQSAPNWLMDSGIQHHLRSDLDNLAIQLEYHGLEEVTLGNGSKFPISHIGKGSPPISDKSHALDNLFHVPIASQNLLSISSFTNSKQVSIDFFPNYFLIKALAMRAVIDKGPNDGVLPYGIIHPPLCNACSKQWLAATSDQSPVHMYAMPTNTSCLSLEIPSNTLPTEGENQVADFEQSVPSRDVRHPNELSCSSSKSHPVTTRSQTAAKYAHWHRAMQEEYKALLQNGT</sequence>
<dbReference type="EMBL" id="AYRZ02000002">
    <property type="protein sequence ID" value="PHT90309.1"/>
    <property type="molecule type" value="Genomic_DNA"/>
</dbReference>
<dbReference type="AlphaFoldDB" id="A0A2G3A7S2"/>
<dbReference type="Gramene" id="PHT90309">
    <property type="protein sequence ID" value="PHT90309"/>
    <property type="gene ID" value="T459_05422"/>
</dbReference>
<feature type="domain" description="Retrovirus-related Pol polyprotein from transposon TNT 1-94-like beta-barrel" evidence="2">
    <location>
        <begin position="73"/>
        <end position="150"/>
    </location>
</feature>
<evidence type="ECO:0000259" key="2">
    <source>
        <dbReference type="Pfam" id="PF22936"/>
    </source>
</evidence>
<reference evidence="3 4" key="1">
    <citation type="journal article" date="2014" name="Nat. Genet.">
        <title>Genome sequence of the hot pepper provides insights into the evolution of pungency in Capsicum species.</title>
        <authorList>
            <person name="Kim S."/>
            <person name="Park M."/>
            <person name="Yeom S.I."/>
            <person name="Kim Y.M."/>
            <person name="Lee J.M."/>
            <person name="Lee H.A."/>
            <person name="Seo E."/>
            <person name="Choi J."/>
            <person name="Cheong K."/>
            <person name="Kim K.T."/>
            <person name="Jung K."/>
            <person name="Lee G.W."/>
            <person name="Oh S.K."/>
            <person name="Bae C."/>
            <person name="Kim S.B."/>
            <person name="Lee H.Y."/>
            <person name="Kim S.Y."/>
            <person name="Kim M.S."/>
            <person name="Kang B.C."/>
            <person name="Jo Y.D."/>
            <person name="Yang H.B."/>
            <person name="Jeong H.J."/>
            <person name="Kang W.H."/>
            <person name="Kwon J.K."/>
            <person name="Shin C."/>
            <person name="Lim J.Y."/>
            <person name="Park J.H."/>
            <person name="Huh J.H."/>
            <person name="Kim J.S."/>
            <person name="Kim B.D."/>
            <person name="Cohen O."/>
            <person name="Paran I."/>
            <person name="Suh M.C."/>
            <person name="Lee S.B."/>
            <person name="Kim Y.K."/>
            <person name="Shin Y."/>
            <person name="Noh S.J."/>
            <person name="Park J."/>
            <person name="Seo Y.S."/>
            <person name="Kwon S.Y."/>
            <person name="Kim H.A."/>
            <person name="Park J.M."/>
            <person name="Kim H.J."/>
            <person name="Choi S.B."/>
            <person name="Bosland P.W."/>
            <person name="Reeves G."/>
            <person name="Jo S.H."/>
            <person name="Lee B.W."/>
            <person name="Cho H.T."/>
            <person name="Choi H.S."/>
            <person name="Lee M.S."/>
            <person name="Yu Y."/>
            <person name="Do Choi Y."/>
            <person name="Park B.S."/>
            <person name="van Deynze A."/>
            <person name="Ashrafi H."/>
            <person name="Hill T."/>
            <person name="Kim W.T."/>
            <person name="Pai H.S."/>
            <person name="Ahn H.K."/>
            <person name="Yeam I."/>
            <person name="Giovannoni J.J."/>
            <person name="Rose J.K."/>
            <person name="Sorensen I."/>
            <person name="Lee S.J."/>
            <person name="Kim R.W."/>
            <person name="Choi I.Y."/>
            <person name="Choi B.S."/>
            <person name="Lim J.S."/>
            <person name="Lee Y.H."/>
            <person name="Choi D."/>
        </authorList>
    </citation>
    <scope>NUCLEOTIDE SEQUENCE [LARGE SCALE GENOMIC DNA]</scope>
    <source>
        <strain evidence="4">cv. CM334</strain>
    </source>
</reference>
<feature type="compositionally biased region" description="Polar residues" evidence="1">
    <location>
        <begin position="257"/>
        <end position="270"/>
    </location>
</feature>
<comment type="caution">
    <text evidence="3">The sequence shown here is derived from an EMBL/GenBank/DDBJ whole genome shotgun (WGS) entry which is preliminary data.</text>
</comment>
<accession>A0A2G3A7S2</accession>
<evidence type="ECO:0000256" key="1">
    <source>
        <dbReference type="SAM" id="MobiDB-lite"/>
    </source>
</evidence>